<comment type="caution">
    <text evidence="3">The sequence shown here is derived from an EMBL/GenBank/DDBJ whole genome shotgun (WGS) entry which is preliminary data.</text>
</comment>
<organism evidence="3 4">
    <name type="scientific">Anoxybacillus gonensis</name>
    <dbReference type="NCBI Taxonomy" id="198467"/>
    <lineage>
        <taxon>Bacteria</taxon>
        <taxon>Bacillati</taxon>
        <taxon>Bacillota</taxon>
        <taxon>Bacilli</taxon>
        <taxon>Bacillales</taxon>
        <taxon>Anoxybacillaceae</taxon>
        <taxon>Anoxybacillus</taxon>
    </lineage>
</organism>
<protein>
    <submittedName>
        <fullName evidence="3">LisM domain containing protein</fullName>
    </submittedName>
</protein>
<feature type="signal peptide" evidence="1">
    <location>
        <begin position="1"/>
        <end position="17"/>
    </location>
</feature>
<evidence type="ECO:0000313" key="4">
    <source>
        <dbReference type="Proteomes" id="UP001176117"/>
    </source>
</evidence>
<sequence length="103" mass="11953">MKKVFIFLVCIAICAIAYQDITNGTIRTIRAEKTIEQKKELPYREVTIQRGDTLLSIVEREMNGKLPVSIDRLITDFQTLNPHVNAHSLQIGKTYRIPYYKQK</sequence>
<dbReference type="InterPro" id="IPR018392">
    <property type="entry name" value="LysM"/>
</dbReference>
<dbReference type="KEGG" id="agn:AFK25_10195"/>
<feature type="chain" id="PRO_5043331023" evidence="1">
    <location>
        <begin position="18"/>
        <end position="103"/>
    </location>
</feature>
<keyword evidence="4" id="KW-1185">Reference proteome</keyword>
<evidence type="ECO:0000259" key="2">
    <source>
        <dbReference type="PROSITE" id="PS51782"/>
    </source>
</evidence>
<dbReference type="Gene3D" id="3.10.350.10">
    <property type="entry name" value="LysM domain"/>
    <property type="match status" value="1"/>
</dbReference>
<reference evidence="3" key="1">
    <citation type="submission" date="2022-05" db="EMBL/GenBank/DDBJ databases">
        <title>Genome-based reclassification of Anoxybacillus salavatliensis Cihan et al. as a later heterotypic synonym of Anoxybacillus gonensis Belduz et al. 2003.</title>
        <authorList>
            <person name="Inan Bektas K."/>
            <person name="Guler H.I."/>
            <person name="Belduz A.O."/>
            <person name="Canakci S."/>
        </authorList>
    </citation>
    <scope>NUCLEOTIDE SEQUENCE</scope>
    <source>
        <strain evidence="3">NCIMB 13933</strain>
    </source>
</reference>
<gene>
    <name evidence="3" type="ORF">NBU54_00395</name>
</gene>
<evidence type="ECO:0000256" key="1">
    <source>
        <dbReference type="SAM" id="SignalP"/>
    </source>
</evidence>
<dbReference type="RefSeq" id="WP_009373992.1">
    <property type="nucleotide sequence ID" value="NZ_ANMT01000025.1"/>
</dbReference>
<proteinExistence type="predicted"/>
<evidence type="ECO:0000313" key="3">
    <source>
        <dbReference type="EMBL" id="MDO0876131.1"/>
    </source>
</evidence>
<dbReference type="Proteomes" id="UP001176117">
    <property type="component" value="Unassembled WGS sequence"/>
</dbReference>
<dbReference type="PROSITE" id="PS51782">
    <property type="entry name" value="LYSM"/>
    <property type="match status" value="1"/>
</dbReference>
<feature type="domain" description="LysM" evidence="2">
    <location>
        <begin position="44"/>
        <end position="97"/>
    </location>
</feature>
<dbReference type="InterPro" id="IPR036779">
    <property type="entry name" value="LysM_dom_sf"/>
</dbReference>
<name>A0AAW7TF02_9BACL</name>
<dbReference type="EMBL" id="JAMOGB010000001">
    <property type="protein sequence ID" value="MDO0876131.1"/>
    <property type="molecule type" value="Genomic_DNA"/>
</dbReference>
<keyword evidence="1" id="KW-0732">Signal</keyword>
<dbReference type="AlphaFoldDB" id="A0AAW7TF02"/>
<accession>A0AAW7TF02</accession>